<evidence type="ECO:0008006" key="3">
    <source>
        <dbReference type="Google" id="ProtNLM"/>
    </source>
</evidence>
<proteinExistence type="predicted"/>
<comment type="caution">
    <text evidence="1">The sequence shown here is derived from an EMBL/GenBank/DDBJ whole genome shotgun (WGS) entry which is preliminary data.</text>
</comment>
<evidence type="ECO:0000313" key="2">
    <source>
        <dbReference type="Proteomes" id="UP001595859"/>
    </source>
</evidence>
<dbReference type="Proteomes" id="UP001595859">
    <property type="component" value="Unassembled WGS sequence"/>
</dbReference>
<protein>
    <recommendedName>
        <fullName evidence="3">Glycosyl transferase family 2</fullName>
    </recommendedName>
</protein>
<dbReference type="RefSeq" id="WP_378057572.1">
    <property type="nucleotide sequence ID" value="NZ_JBHSIS010000008.1"/>
</dbReference>
<gene>
    <name evidence="1" type="ORF">ACFPCV_19035</name>
</gene>
<evidence type="ECO:0000313" key="1">
    <source>
        <dbReference type="EMBL" id="MFC4855610.1"/>
    </source>
</evidence>
<dbReference type="EMBL" id="JBHSIS010000008">
    <property type="protein sequence ID" value="MFC4855610.1"/>
    <property type="molecule type" value="Genomic_DNA"/>
</dbReference>
<accession>A0ABV9S573</accession>
<sequence>MSSRPAIHFPMEVDAIIVPTARHVATLGSAVELAAKLGCTLVALCSRWSSADRVAAYVRGRGVKLIAVDVDELPRGVVPAFESCRVLEGTRFERWTDTSLKRNLGLLLARLIGWQRIVFLDDDIEIPEPTDLMEAVGLTDVYAGVGLAIDEVDGMPDNSVVCHAFRAAGGAQDMFIGGGALAVGAKAMTSFFPNIYNEDWFFLLDEDGLRPTTTTGRAIQRTYDPYHEHRARMEELGDCLAEGLFWLLDSGRSPRDATVEHWQGFLRERAEFITDVIHMVERMGGDPGQRRRMLLALKAARGRCQYIRPELCVKYVDAWRADRLSWRLHVEETHRALVTRKKKDRRERRSLAGVRAMFRSLDLPDRAAHLHLPQERLDHDLTDLDLPYSIPVGQ</sequence>
<reference evidence="2" key="1">
    <citation type="journal article" date="2019" name="Int. J. Syst. Evol. Microbiol.">
        <title>The Global Catalogue of Microorganisms (GCM) 10K type strain sequencing project: providing services to taxonomists for standard genome sequencing and annotation.</title>
        <authorList>
            <consortium name="The Broad Institute Genomics Platform"/>
            <consortium name="The Broad Institute Genome Sequencing Center for Infectious Disease"/>
            <person name="Wu L."/>
            <person name="Ma J."/>
        </authorList>
    </citation>
    <scope>NUCLEOTIDE SEQUENCE [LARGE SCALE GENOMIC DNA]</scope>
    <source>
        <strain evidence="2">ZS-22-S1</strain>
    </source>
</reference>
<keyword evidence="2" id="KW-1185">Reference proteome</keyword>
<organism evidence="1 2">
    <name type="scientific">Actinophytocola glycyrrhizae</name>
    <dbReference type="NCBI Taxonomy" id="2044873"/>
    <lineage>
        <taxon>Bacteria</taxon>
        <taxon>Bacillati</taxon>
        <taxon>Actinomycetota</taxon>
        <taxon>Actinomycetes</taxon>
        <taxon>Pseudonocardiales</taxon>
        <taxon>Pseudonocardiaceae</taxon>
    </lineage>
</organism>
<name>A0ABV9S573_9PSEU</name>